<protein>
    <submittedName>
        <fullName evidence="1">Uncharacterized protein</fullName>
    </submittedName>
</protein>
<accession>X1M563</accession>
<reference evidence="1" key="1">
    <citation type="journal article" date="2014" name="Front. Microbiol.">
        <title>High frequency of phylogenetically diverse reductive dehalogenase-homologous genes in deep subseafloor sedimentary metagenomes.</title>
        <authorList>
            <person name="Kawai M."/>
            <person name="Futagami T."/>
            <person name="Toyoda A."/>
            <person name="Takaki Y."/>
            <person name="Nishi S."/>
            <person name="Hori S."/>
            <person name="Arai W."/>
            <person name="Tsubouchi T."/>
            <person name="Morono Y."/>
            <person name="Uchiyama I."/>
            <person name="Ito T."/>
            <person name="Fujiyama A."/>
            <person name="Inagaki F."/>
            <person name="Takami H."/>
        </authorList>
    </citation>
    <scope>NUCLEOTIDE SEQUENCE</scope>
    <source>
        <strain evidence="1">Expedition CK06-06</strain>
    </source>
</reference>
<proteinExistence type="predicted"/>
<name>X1M563_9ZZZZ</name>
<evidence type="ECO:0000313" key="1">
    <source>
        <dbReference type="EMBL" id="GAI09825.1"/>
    </source>
</evidence>
<dbReference type="EMBL" id="BARV01008912">
    <property type="protein sequence ID" value="GAI09825.1"/>
    <property type="molecule type" value="Genomic_DNA"/>
</dbReference>
<organism evidence="1">
    <name type="scientific">marine sediment metagenome</name>
    <dbReference type="NCBI Taxonomy" id="412755"/>
    <lineage>
        <taxon>unclassified sequences</taxon>
        <taxon>metagenomes</taxon>
        <taxon>ecological metagenomes</taxon>
    </lineage>
</organism>
<gene>
    <name evidence="1" type="ORF">S06H3_17765</name>
</gene>
<comment type="caution">
    <text evidence="1">The sequence shown here is derived from an EMBL/GenBank/DDBJ whole genome shotgun (WGS) entry which is preliminary data.</text>
</comment>
<dbReference type="AlphaFoldDB" id="X1M563"/>
<sequence>MEDPGMNLTIRDQPIFEDESQAKQAMDDMANTLRQVSPRSSTKQPSY</sequence>